<dbReference type="PROSITE" id="PS50848">
    <property type="entry name" value="START"/>
    <property type="match status" value="1"/>
</dbReference>
<sequence length="129" mass="14940">VYLDDLSLNKVDFEKYLSSHLPTNLVKKDLTLDKSMLLNLALDALNELLKLAMSDEPFWQFHNISHKVIWYNGLQQSDIGRDMQSQWVEMFPCIIGETKSGTLLLVLRLTQYFDGNYISNFYIVVCTNS</sequence>
<dbReference type="Proteomes" id="UP000824120">
    <property type="component" value="Chromosome 6"/>
</dbReference>
<dbReference type="GO" id="GO:0008289">
    <property type="term" value="F:lipid binding"/>
    <property type="evidence" value="ECO:0007669"/>
    <property type="project" value="InterPro"/>
</dbReference>
<evidence type="ECO:0000259" key="1">
    <source>
        <dbReference type="PROSITE" id="PS50848"/>
    </source>
</evidence>
<dbReference type="AlphaFoldDB" id="A0A9J5YJ49"/>
<evidence type="ECO:0000313" key="3">
    <source>
        <dbReference type="Proteomes" id="UP000824120"/>
    </source>
</evidence>
<reference evidence="2 3" key="1">
    <citation type="submission" date="2020-09" db="EMBL/GenBank/DDBJ databases">
        <title>De no assembly of potato wild relative species, Solanum commersonii.</title>
        <authorList>
            <person name="Cho K."/>
        </authorList>
    </citation>
    <scope>NUCLEOTIDE SEQUENCE [LARGE SCALE GENOMIC DNA]</scope>
    <source>
        <strain evidence="2">LZ3.2</strain>
        <tissue evidence="2">Leaf</tissue>
    </source>
</reference>
<dbReference type="InterPro" id="IPR002913">
    <property type="entry name" value="START_lipid-bd_dom"/>
</dbReference>
<accession>A0A9J5YJ49</accession>
<comment type="caution">
    <text evidence="2">The sequence shown here is derived from an EMBL/GenBank/DDBJ whole genome shotgun (WGS) entry which is preliminary data.</text>
</comment>
<proteinExistence type="predicted"/>
<name>A0A9J5YJ49_SOLCO</name>
<protein>
    <recommendedName>
        <fullName evidence="1">START domain-containing protein</fullName>
    </recommendedName>
</protein>
<dbReference type="EMBL" id="JACXVP010000006">
    <property type="protein sequence ID" value="KAG5599799.1"/>
    <property type="molecule type" value="Genomic_DNA"/>
</dbReference>
<gene>
    <name evidence="2" type="ORF">H5410_031169</name>
</gene>
<evidence type="ECO:0000313" key="2">
    <source>
        <dbReference type="EMBL" id="KAG5599799.1"/>
    </source>
</evidence>
<organism evidence="2 3">
    <name type="scientific">Solanum commersonii</name>
    <name type="common">Commerson's wild potato</name>
    <name type="synonym">Commerson's nightshade</name>
    <dbReference type="NCBI Taxonomy" id="4109"/>
    <lineage>
        <taxon>Eukaryota</taxon>
        <taxon>Viridiplantae</taxon>
        <taxon>Streptophyta</taxon>
        <taxon>Embryophyta</taxon>
        <taxon>Tracheophyta</taxon>
        <taxon>Spermatophyta</taxon>
        <taxon>Magnoliopsida</taxon>
        <taxon>eudicotyledons</taxon>
        <taxon>Gunneridae</taxon>
        <taxon>Pentapetalae</taxon>
        <taxon>asterids</taxon>
        <taxon>lamiids</taxon>
        <taxon>Solanales</taxon>
        <taxon>Solanaceae</taxon>
        <taxon>Solanoideae</taxon>
        <taxon>Solaneae</taxon>
        <taxon>Solanum</taxon>
    </lineage>
</organism>
<keyword evidence="3" id="KW-1185">Reference proteome</keyword>
<feature type="domain" description="START" evidence="1">
    <location>
        <begin position="30"/>
        <end position="59"/>
    </location>
</feature>
<feature type="non-terminal residue" evidence="2">
    <location>
        <position position="1"/>
    </location>
</feature>